<gene>
    <name evidence="1" type="ORF">RFI_00128</name>
</gene>
<evidence type="ECO:0000313" key="2">
    <source>
        <dbReference type="Proteomes" id="UP000023152"/>
    </source>
</evidence>
<evidence type="ECO:0000313" key="1">
    <source>
        <dbReference type="EMBL" id="ETO36935.1"/>
    </source>
</evidence>
<accession>X6PEM8</accession>
<dbReference type="Gene3D" id="2.120.10.80">
    <property type="entry name" value="Kelch-type beta propeller"/>
    <property type="match status" value="2"/>
</dbReference>
<comment type="caution">
    <text evidence="1">The sequence shown here is derived from an EMBL/GenBank/DDBJ whole genome shotgun (WGS) entry which is preliminary data.</text>
</comment>
<organism evidence="1 2">
    <name type="scientific">Reticulomyxa filosa</name>
    <dbReference type="NCBI Taxonomy" id="46433"/>
    <lineage>
        <taxon>Eukaryota</taxon>
        <taxon>Sar</taxon>
        <taxon>Rhizaria</taxon>
        <taxon>Retaria</taxon>
        <taxon>Foraminifera</taxon>
        <taxon>Monothalamids</taxon>
        <taxon>Reticulomyxidae</taxon>
        <taxon>Reticulomyxa</taxon>
    </lineage>
</organism>
<protein>
    <recommendedName>
        <fullName evidence="3">Kelch motif family protein</fullName>
    </recommendedName>
</protein>
<dbReference type="EMBL" id="ASPP01000125">
    <property type="protein sequence ID" value="ETO36935.1"/>
    <property type="molecule type" value="Genomic_DNA"/>
</dbReference>
<dbReference type="AlphaFoldDB" id="X6PEM8"/>
<dbReference type="Proteomes" id="UP000023152">
    <property type="component" value="Unassembled WGS sequence"/>
</dbReference>
<dbReference type="InterPro" id="IPR011043">
    <property type="entry name" value="Gal_Oxase/kelch_b-propeller"/>
</dbReference>
<reference evidence="1 2" key="1">
    <citation type="journal article" date="2013" name="Curr. Biol.">
        <title>The Genome of the Foraminiferan Reticulomyxa filosa.</title>
        <authorList>
            <person name="Glockner G."/>
            <person name="Hulsmann N."/>
            <person name="Schleicher M."/>
            <person name="Noegel A.A."/>
            <person name="Eichinger L."/>
            <person name="Gallinger C."/>
            <person name="Pawlowski J."/>
            <person name="Sierra R."/>
            <person name="Euteneuer U."/>
            <person name="Pillet L."/>
            <person name="Moustafa A."/>
            <person name="Platzer M."/>
            <person name="Groth M."/>
            <person name="Szafranski K."/>
            <person name="Schliwa M."/>
        </authorList>
    </citation>
    <scope>NUCLEOTIDE SEQUENCE [LARGE SCALE GENOMIC DNA]</scope>
</reference>
<keyword evidence="2" id="KW-1185">Reference proteome</keyword>
<sequence>MGNQNKTHFQILKELPTPLDESQCVPHKHELLICGGYEQRACYSYHTLKNEYKFICEYPSHVKLYGHCVVKLDNKNKNSNQITLLSFGGSKHVKRHTLVMKYISVWSNISNKSNEFNNYNKWISFTDKHNRPIIIGKSDTDYYGVRAVIGGSKNHLLFITYYYNNISVFDLNTLQFIKHDSLPTNGYYIRHHCFVLKSVNGQGQEMMEINNQNYQMLLFCFSTDLLIEYDEDNNFFQFQQLHVSKNIAPLYRYAYVYINDIILFFGGCNWNGNEWIFSKAVHKYSIQKNKWMTFKNTLPSPLKDCVAILSEDDNHIHIIGGKDDKETTVSTHMKTKVRIWDLSQLVMICLLLFILKHKWYEIIDNNK</sequence>
<name>X6PEM8_RETFI</name>
<evidence type="ECO:0008006" key="3">
    <source>
        <dbReference type="Google" id="ProtNLM"/>
    </source>
</evidence>
<dbReference type="InterPro" id="IPR015915">
    <property type="entry name" value="Kelch-typ_b-propeller"/>
</dbReference>
<proteinExistence type="predicted"/>
<dbReference type="SUPFAM" id="SSF50965">
    <property type="entry name" value="Galactose oxidase, central domain"/>
    <property type="match status" value="1"/>
</dbReference>